<dbReference type="RefSeq" id="WP_164003237.1">
    <property type="nucleotide sequence ID" value="NZ_JAAIKD010000001.1"/>
</dbReference>
<dbReference type="InterPro" id="IPR029069">
    <property type="entry name" value="HotDog_dom_sf"/>
</dbReference>
<comment type="similarity">
    <text evidence="1">Belongs to the 4-hydroxybenzoyl-CoA thioesterase family.</text>
</comment>
<dbReference type="EMBL" id="JAAIKD010000001">
    <property type="protein sequence ID" value="NEV92645.1"/>
    <property type="molecule type" value="Genomic_DNA"/>
</dbReference>
<comment type="caution">
    <text evidence="3">The sequence shown here is derived from an EMBL/GenBank/DDBJ whole genome shotgun (WGS) entry which is preliminary data.</text>
</comment>
<dbReference type="InterPro" id="IPR050563">
    <property type="entry name" value="4-hydroxybenzoyl-CoA_TE"/>
</dbReference>
<evidence type="ECO:0000313" key="4">
    <source>
        <dbReference type="Proteomes" id="UP000478505"/>
    </source>
</evidence>
<gene>
    <name evidence="3" type="ORF">G3567_00605</name>
</gene>
<dbReference type="Proteomes" id="UP000478505">
    <property type="component" value="Unassembled WGS sequence"/>
</dbReference>
<keyword evidence="4" id="KW-1185">Reference proteome</keyword>
<dbReference type="CDD" id="cd00586">
    <property type="entry name" value="4HBT"/>
    <property type="match status" value="1"/>
</dbReference>
<dbReference type="Pfam" id="PF13279">
    <property type="entry name" value="4HBT_2"/>
    <property type="match status" value="1"/>
</dbReference>
<name>A0A6B3R1Y0_9FLAO</name>
<dbReference type="PANTHER" id="PTHR31793">
    <property type="entry name" value="4-HYDROXYBENZOYL-COA THIOESTERASE FAMILY MEMBER"/>
    <property type="match status" value="1"/>
</dbReference>
<dbReference type="Gene3D" id="3.10.129.10">
    <property type="entry name" value="Hotdog Thioesterase"/>
    <property type="match status" value="1"/>
</dbReference>
<dbReference type="AlphaFoldDB" id="A0A6B3R1Y0"/>
<evidence type="ECO:0000256" key="1">
    <source>
        <dbReference type="ARBA" id="ARBA00005953"/>
    </source>
</evidence>
<dbReference type="SUPFAM" id="SSF54637">
    <property type="entry name" value="Thioesterase/thiol ester dehydrase-isomerase"/>
    <property type="match status" value="1"/>
</dbReference>
<keyword evidence="2" id="KW-0378">Hydrolase</keyword>
<proteinExistence type="inferred from homology"/>
<dbReference type="GO" id="GO:0047617">
    <property type="term" value="F:fatty acyl-CoA hydrolase activity"/>
    <property type="evidence" value="ECO:0007669"/>
    <property type="project" value="TreeGrafter"/>
</dbReference>
<dbReference type="PANTHER" id="PTHR31793:SF27">
    <property type="entry name" value="NOVEL THIOESTERASE SUPERFAMILY DOMAIN AND SAPOSIN A-TYPE DOMAIN CONTAINING PROTEIN (0610012H03RIK)"/>
    <property type="match status" value="1"/>
</dbReference>
<evidence type="ECO:0000313" key="3">
    <source>
        <dbReference type="EMBL" id="NEV92645.1"/>
    </source>
</evidence>
<reference evidence="3 4" key="1">
    <citation type="submission" date="2020-02" db="EMBL/GenBank/DDBJ databases">
        <title>Flavobacteriaceae Psychroflexus bacterium YR1-1, complete genome.</title>
        <authorList>
            <person name="Li Y."/>
            <person name="Wu S."/>
        </authorList>
    </citation>
    <scope>NUCLEOTIDE SEQUENCE [LARGE SCALE GENOMIC DNA]</scope>
    <source>
        <strain evidence="3 4">YR1-1</strain>
    </source>
</reference>
<evidence type="ECO:0000256" key="2">
    <source>
        <dbReference type="ARBA" id="ARBA00022801"/>
    </source>
</evidence>
<accession>A0A6B3R1Y0</accession>
<protein>
    <submittedName>
        <fullName evidence="3">Thioesterase</fullName>
    </submittedName>
</protein>
<organism evidence="3 4">
    <name type="scientific">Psychroflexus aurantiacus</name>
    <dbReference type="NCBI Taxonomy" id="2709310"/>
    <lineage>
        <taxon>Bacteria</taxon>
        <taxon>Pseudomonadati</taxon>
        <taxon>Bacteroidota</taxon>
        <taxon>Flavobacteriia</taxon>
        <taxon>Flavobacteriales</taxon>
        <taxon>Flavobacteriaceae</taxon>
        <taxon>Psychroflexus</taxon>
    </lineage>
</organism>
<sequence>MYTKSFEIRWSDLDANRHLANSSYQNFMSHTRMAFLVENGFSQQELVKHNLGPIVFYEHIYYFKELKPEDHVRVSLEVKGLSKDGMFFQFEHNLYNPSGENCARCEMMGSWLDLDTRQLTALPEHLIKPLEHLTKTEDYKILTKEDTRKFGARPKHLKKD</sequence>